<organism evidence="1 2">
    <name type="scientific">Sesamum alatum</name>
    <dbReference type="NCBI Taxonomy" id="300844"/>
    <lineage>
        <taxon>Eukaryota</taxon>
        <taxon>Viridiplantae</taxon>
        <taxon>Streptophyta</taxon>
        <taxon>Embryophyta</taxon>
        <taxon>Tracheophyta</taxon>
        <taxon>Spermatophyta</taxon>
        <taxon>Magnoliopsida</taxon>
        <taxon>eudicotyledons</taxon>
        <taxon>Gunneridae</taxon>
        <taxon>Pentapetalae</taxon>
        <taxon>asterids</taxon>
        <taxon>lamiids</taxon>
        <taxon>Lamiales</taxon>
        <taxon>Pedaliaceae</taxon>
        <taxon>Sesamum</taxon>
    </lineage>
</organism>
<reference evidence="1" key="1">
    <citation type="submission" date="2020-06" db="EMBL/GenBank/DDBJ databases">
        <authorList>
            <person name="Li T."/>
            <person name="Hu X."/>
            <person name="Zhang T."/>
            <person name="Song X."/>
            <person name="Zhang H."/>
            <person name="Dai N."/>
            <person name="Sheng W."/>
            <person name="Hou X."/>
            <person name="Wei L."/>
        </authorList>
    </citation>
    <scope>NUCLEOTIDE SEQUENCE</scope>
    <source>
        <strain evidence="1">3651</strain>
        <tissue evidence="1">Leaf</tissue>
    </source>
</reference>
<reference evidence="1" key="2">
    <citation type="journal article" date="2024" name="Plant">
        <title>Genomic evolution and insights into agronomic trait innovations of Sesamum species.</title>
        <authorList>
            <person name="Miao H."/>
            <person name="Wang L."/>
            <person name="Qu L."/>
            <person name="Liu H."/>
            <person name="Sun Y."/>
            <person name="Le M."/>
            <person name="Wang Q."/>
            <person name="Wei S."/>
            <person name="Zheng Y."/>
            <person name="Lin W."/>
            <person name="Duan Y."/>
            <person name="Cao H."/>
            <person name="Xiong S."/>
            <person name="Wang X."/>
            <person name="Wei L."/>
            <person name="Li C."/>
            <person name="Ma Q."/>
            <person name="Ju M."/>
            <person name="Zhao R."/>
            <person name="Li G."/>
            <person name="Mu C."/>
            <person name="Tian Q."/>
            <person name="Mei H."/>
            <person name="Zhang T."/>
            <person name="Gao T."/>
            <person name="Zhang H."/>
        </authorList>
    </citation>
    <scope>NUCLEOTIDE SEQUENCE</scope>
    <source>
        <strain evidence="1">3651</strain>
    </source>
</reference>
<gene>
    <name evidence="1" type="ORF">Salat_2710900</name>
</gene>
<dbReference type="EMBL" id="JACGWO010000011">
    <property type="protein sequence ID" value="KAK4416035.1"/>
    <property type="molecule type" value="Genomic_DNA"/>
</dbReference>
<evidence type="ECO:0000313" key="1">
    <source>
        <dbReference type="EMBL" id="KAK4416035.1"/>
    </source>
</evidence>
<comment type="caution">
    <text evidence="1">The sequence shown here is derived from an EMBL/GenBank/DDBJ whole genome shotgun (WGS) entry which is preliminary data.</text>
</comment>
<dbReference type="AlphaFoldDB" id="A0AAE1XQ66"/>
<name>A0AAE1XQ66_9LAMI</name>
<sequence length="185" mass="20516">MNSKQQLLDSLTAHISLYHSQIHPNPNPGTRPAVLRWFSALSVHQRRSHLTTIDANFVAILLQMKQKLQSHGSGRFIILPDLPQPGNSALPTLCYRKSEGLLSRFSEFNCAERAIHEGVELFSSTEGERDGKGDGVLGLDAACLDEGLVGDVSRFVEIMDEITNGEFLRGGDEGRWQRSGWSWDG</sequence>
<accession>A0AAE1XQ66</accession>
<proteinExistence type="predicted"/>
<keyword evidence="2" id="KW-1185">Reference proteome</keyword>
<protein>
    <submittedName>
        <fullName evidence="1">Uncharacterized protein</fullName>
    </submittedName>
</protein>
<dbReference type="Proteomes" id="UP001293254">
    <property type="component" value="Unassembled WGS sequence"/>
</dbReference>
<evidence type="ECO:0000313" key="2">
    <source>
        <dbReference type="Proteomes" id="UP001293254"/>
    </source>
</evidence>